<reference evidence="1" key="1">
    <citation type="journal article" date="2014" name="Front. Microbiol.">
        <title>High frequency of phylogenetically diverse reductive dehalogenase-homologous genes in deep subseafloor sedimentary metagenomes.</title>
        <authorList>
            <person name="Kawai M."/>
            <person name="Futagami T."/>
            <person name="Toyoda A."/>
            <person name="Takaki Y."/>
            <person name="Nishi S."/>
            <person name="Hori S."/>
            <person name="Arai W."/>
            <person name="Tsubouchi T."/>
            <person name="Morono Y."/>
            <person name="Uchiyama I."/>
            <person name="Ito T."/>
            <person name="Fujiyama A."/>
            <person name="Inagaki F."/>
            <person name="Takami H."/>
        </authorList>
    </citation>
    <scope>NUCLEOTIDE SEQUENCE</scope>
    <source>
        <strain evidence="1">Expedition CK06-06</strain>
    </source>
</reference>
<proteinExistence type="predicted"/>
<sequence length="65" mass="7743">TKLFELVKDKEMLDQLNKDANREKLKDILSKCVEFATYTAIYKITNQLIPTKKEMEDFIKTFKIK</sequence>
<organism evidence="1">
    <name type="scientific">marine sediment metagenome</name>
    <dbReference type="NCBI Taxonomy" id="412755"/>
    <lineage>
        <taxon>unclassified sequences</taxon>
        <taxon>metagenomes</taxon>
        <taxon>ecological metagenomes</taxon>
    </lineage>
</organism>
<accession>X1FVY7</accession>
<dbReference type="AlphaFoldDB" id="X1FVY7"/>
<gene>
    <name evidence="1" type="ORF">S03H2_35658</name>
</gene>
<name>X1FVY7_9ZZZZ</name>
<evidence type="ECO:0000313" key="1">
    <source>
        <dbReference type="EMBL" id="GAH49826.1"/>
    </source>
</evidence>
<protein>
    <submittedName>
        <fullName evidence="1">Uncharacterized protein</fullName>
    </submittedName>
</protein>
<dbReference type="EMBL" id="BARU01021832">
    <property type="protein sequence ID" value="GAH49826.1"/>
    <property type="molecule type" value="Genomic_DNA"/>
</dbReference>
<feature type="non-terminal residue" evidence="1">
    <location>
        <position position="1"/>
    </location>
</feature>
<comment type="caution">
    <text evidence="1">The sequence shown here is derived from an EMBL/GenBank/DDBJ whole genome shotgun (WGS) entry which is preliminary data.</text>
</comment>